<dbReference type="Pfam" id="PF01311">
    <property type="entry name" value="Bac_export_1"/>
    <property type="match status" value="1"/>
</dbReference>
<gene>
    <name evidence="8" type="ORF">GOB81_11320</name>
</gene>
<evidence type="ECO:0000256" key="7">
    <source>
        <dbReference type="SAM" id="Phobius"/>
    </source>
</evidence>
<comment type="subcellular location">
    <subcellularLocation>
        <location evidence="1">Cell membrane</location>
        <topology evidence="1">Multi-pass membrane protein</topology>
    </subcellularLocation>
</comment>
<evidence type="ECO:0000256" key="6">
    <source>
        <dbReference type="ARBA" id="ARBA00023136"/>
    </source>
</evidence>
<feature type="transmembrane region" description="Helical" evidence="7">
    <location>
        <begin position="80"/>
        <end position="101"/>
    </location>
</feature>
<evidence type="ECO:0000313" key="9">
    <source>
        <dbReference type="Proteomes" id="UP000631653"/>
    </source>
</evidence>
<dbReference type="PANTHER" id="PTHR30065">
    <property type="entry name" value="FLAGELLAR BIOSYNTHETIC PROTEIN FLIR"/>
    <property type="match status" value="1"/>
</dbReference>
<reference evidence="8 9" key="1">
    <citation type="journal article" date="2020" name="Int. J. Syst. Evol. Microbiol.">
        <title>Novel acetic acid bacteria from cider fermentations: Acetobacter conturbans sp. nov. and Acetobacter fallax sp. nov.</title>
        <authorList>
            <person name="Sombolestani A.S."/>
            <person name="Cleenwerck I."/>
            <person name="Cnockaert M."/>
            <person name="Borremans W."/>
            <person name="Wieme A.D."/>
            <person name="De Vuyst L."/>
            <person name="Vandamme P."/>
        </authorList>
    </citation>
    <scope>NUCLEOTIDE SEQUENCE [LARGE SCALE GENOMIC DNA]</scope>
    <source>
        <strain evidence="8 9">LMG 1627</strain>
    </source>
</reference>
<feature type="transmembrane region" description="Helical" evidence="7">
    <location>
        <begin position="44"/>
        <end position="60"/>
    </location>
</feature>
<keyword evidence="9" id="KW-1185">Reference proteome</keyword>
<keyword evidence="6 7" id="KW-0472">Membrane</keyword>
<accession>A0ABX0K5G1</accession>
<keyword evidence="4 7" id="KW-0812">Transmembrane</keyword>
<protein>
    <submittedName>
        <fullName evidence="8">Type III secretion protein</fullName>
    </submittedName>
</protein>
<feature type="transmembrane region" description="Helical" evidence="7">
    <location>
        <begin position="186"/>
        <end position="210"/>
    </location>
</feature>
<keyword evidence="3" id="KW-1003">Cell membrane</keyword>
<evidence type="ECO:0000256" key="3">
    <source>
        <dbReference type="ARBA" id="ARBA00022475"/>
    </source>
</evidence>
<feature type="transmembrane region" description="Helical" evidence="7">
    <location>
        <begin position="140"/>
        <end position="166"/>
    </location>
</feature>
<evidence type="ECO:0000256" key="5">
    <source>
        <dbReference type="ARBA" id="ARBA00022989"/>
    </source>
</evidence>
<dbReference type="PANTHER" id="PTHR30065:SF1">
    <property type="entry name" value="SURFACE PRESENTATION OF ANTIGENS PROTEIN SPAR"/>
    <property type="match status" value="1"/>
</dbReference>
<dbReference type="Proteomes" id="UP000631653">
    <property type="component" value="Unassembled WGS sequence"/>
</dbReference>
<proteinExistence type="inferred from homology"/>
<keyword evidence="5 7" id="KW-1133">Transmembrane helix</keyword>
<evidence type="ECO:0000313" key="8">
    <source>
        <dbReference type="EMBL" id="NHN89212.1"/>
    </source>
</evidence>
<feature type="transmembrane region" description="Helical" evidence="7">
    <location>
        <begin position="222"/>
        <end position="242"/>
    </location>
</feature>
<dbReference type="PRINTS" id="PR00953">
    <property type="entry name" value="TYPE3IMRPROT"/>
</dbReference>
<comment type="caution">
    <text evidence="8">The sequence shown here is derived from an EMBL/GenBank/DDBJ whole genome shotgun (WGS) entry which is preliminary data.</text>
</comment>
<organism evidence="8 9">
    <name type="scientific">Acetobacter conturbans</name>
    <dbReference type="NCBI Taxonomy" id="1737472"/>
    <lineage>
        <taxon>Bacteria</taxon>
        <taxon>Pseudomonadati</taxon>
        <taxon>Pseudomonadota</taxon>
        <taxon>Alphaproteobacteria</taxon>
        <taxon>Acetobacterales</taxon>
        <taxon>Acetobacteraceae</taxon>
        <taxon>Acetobacter</taxon>
    </lineage>
</organism>
<dbReference type="EMBL" id="WOSY01000010">
    <property type="protein sequence ID" value="NHN89212.1"/>
    <property type="molecule type" value="Genomic_DNA"/>
</dbReference>
<name>A0ABX0K5G1_9PROT</name>
<feature type="transmembrane region" description="Helical" evidence="7">
    <location>
        <begin position="12"/>
        <end position="32"/>
    </location>
</feature>
<dbReference type="InterPro" id="IPR002010">
    <property type="entry name" value="T3SS_IM_R"/>
</dbReference>
<evidence type="ECO:0000256" key="4">
    <source>
        <dbReference type="ARBA" id="ARBA00022692"/>
    </source>
</evidence>
<evidence type="ECO:0000256" key="1">
    <source>
        <dbReference type="ARBA" id="ARBA00004651"/>
    </source>
</evidence>
<dbReference type="RefSeq" id="WP_173570539.1">
    <property type="nucleotide sequence ID" value="NZ_WOSY01000010.1"/>
</dbReference>
<evidence type="ECO:0000256" key="2">
    <source>
        <dbReference type="ARBA" id="ARBA00009772"/>
    </source>
</evidence>
<sequence>MSSDLTEFVATLPTQMVIFVAILARVAALLVAFPSFSSQSVPTVVRAATAVGLTFLLFPLLEKQFFDAHINDVMDPGRLIVFFCAEFLSGSLIGFLSQLMISSFPIGAQMMSTFIGLSNVLQPDPELGAQSTPISHVAELIVTVVIFSSGMYVLPLHALVGSYQLFPPGHFPFLGDAARSVTHATQYSFLLAFQLAMPIVLIGTLWPVMLGLLSRFSPGLQIYNLAMPAQLLGGILLFALLLKGMLSAWIHITEAGLGHIPGNGVF</sequence>
<comment type="similarity">
    <text evidence="2">Belongs to the FliR/MopE/SpaR family.</text>
</comment>